<dbReference type="PANTHER" id="PTHR46268">
    <property type="entry name" value="STRESS RESPONSE PROTEIN NHAX"/>
    <property type="match status" value="1"/>
</dbReference>
<evidence type="ECO:0000313" key="3">
    <source>
        <dbReference type="EMBL" id="SEW30600.1"/>
    </source>
</evidence>
<evidence type="ECO:0000313" key="4">
    <source>
        <dbReference type="Proteomes" id="UP000183275"/>
    </source>
</evidence>
<evidence type="ECO:0000259" key="2">
    <source>
        <dbReference type="Pfam" id="PF00582"/>
    </source>
</evidence>
<dbReference type="RefSeq" id="WP_049989175.1">
    <property type="nucleotide sequence ID" value="NZ_FOIS01000005.1"/>
</dbReference>
<dbReference type="OrthoDB" id="307404at2157"/>
<feature type="domain" description="UspA" evidence="2">
    <location>
        <begin position="2"/>
        <end position="138"/>
    </location>
</feature>
<dbReference type="CDD" id="cd00293">
    <property type="entry name" value="USP-like"/>
    <property type="match status" value="1"/>
</dbReference>
<dbReference type="PANTHER" id="PTHR46268:SF6">
    <property type="entry name" value="UNIVERSAL STRESS PROTEIN UP12"/>
    <property type="match status" value="1"/>
</dbReference>
<dbReference type="AlphaFoldDB" id="A0A1I0QT86"/>
<organism evidence="3 4">
    <name type="scientific">Natrinema salifodinae</name>
    <dbReference type="NCBI Taxonomy" id="1202768"/>
    <lineage>
        <taxon>Archaea</taxon>
        <taxon>Methanobacteriati</taxon>
        <taxon>Methanobacteriota</taxon>
        <taxon>Stenosarchaea group</taxon>
        <taxon>Halobacteria</taxon>
        <taxon>Halobacteriales</taxon>
        <taxon>Natrialbaceae</taxon>
        <taxon>Natrinema</taxon>
    </lineage>
</organism>
<gene>
    <name evidence="3" type="ORF">SAMN05216285_3875</name>
</gene>
<name>A0A1I0QT86_9EURY</name>
<dbReference type="Gene3D" id="3.40.50.620">
    <property type="entry name" value="HUPs"/>
    <property type="match status" value="1"/>
</dbReference>
<dbReference type="EMBL" id="FOIS01000005">
    <property type="protein sequence ID" value="SEW30600.1"/>
    <property type="molecule type" value="Genomic_DNA"/>
</dbReference>
<dbReference type="Pfam" id="PF00582">
    <property type="entry name" value="Usp"/>
    <property type="match status" value="1"/>
</dbReference>
<sequence>MTIVASVDDEERSKAVVKEAATLADRFDEPLHIVSVYEESEHDHLINEKIDIDQKATDEDRKEIARTVAERASEGISREHEVIGRTGNPAEEILDYATEVDARYLVLGGRKRSPVGKALFGSVTQSILLDADRPVVAVMDSD</sequence>
<protein>
    <submittedName>
        <fullName evidence="3">Nucleotide-binding universal stress protein, UspA family</fullName>
    </submittedName>
</protein>
<dbReference type="STRING" id="1202768.SAMN05216285_3875"/>
<dbReference type="InterPro" id="IPR006016">
    <property type="entry name" value="UspA"/>
</dbReference>
<proteinExistence type="inferred from homology"/>
<dbReference type="SUPFAM" id="SSF52402">
    <property type="entry name" value="Adenine nucleotide alpha hydrolases-like"/>
    <property type="match status" value="1"/>
</dbReference>
<evidence type="ECO:0000256" key="1">
    <source>
        <dbReference type="ARBA" id="ARBA00008791"/>
    </source>
</evidence>
<dbReference type="InterPro" id="IPR014729">
    <property type="entry name" value="Rossmann-like_a/b/a_fold"/>
</dbReference>
<keyword evidence="4" id="KW-1185">Reference proteome</keyword>
<accession>A0A1I0QT86</accession>
<dbReference type="Proteomes" id="UP000183275">
    <property type="component" value="Unassembled WGS sequence"/>
</dbReference>
<reference evidence="4" key="1">
    <citation type="submission" date="2016-10" db="EMBL/GenBank/DDBJ databases">
        <authorList>
            <person name="Varghese N."/>
        </authorList>
    </citation>
    <scope>NUCLEOTIDE SEQUENCE [LARGE SCALE GENOMIC DNA]</scope>
    <source>
        <strain evidence="4">CGMCC 1.12284</strain>
    </source>
</reference>
<comment type="similarity">
    <text evidence="1">Belongs to the universal stress protein A family.</text>
</comment>